<dbReference type="Proteomes" id="UP000887574">
    <property type="component" value="Unplaced"/>
</dbReference>
<feature type="compositionally biased region" description="Low complexity" evidence="2">
    <location>
        <begin position="33"/>
        <end position="71"/>
    </location>
</feature>
<keyword evidence="1" id="KW-0175">Coiled coil</keyword>
<feature type="region of interest" description="Disordered" evidence="2">
    <location>
        <begin position="30"/>
        <end position="97"/>
    </location>
</feature>
<feature type="compositionally biased region" description="Basic and acidic residues" evidence="2">
    <location>
        <begin position="74"/>
        <end position="97"/>
    </location>
</feature>
<reference evidence="4" key="1">
    <citation type="submission" date="2022-11" db="UniProtKB">
        <authorList>
            <consortium name="WormBaseParasite"/>
        </authorList>
    </citation>
    <scope>IDENTIFICATION</scope>
</reference>
<protein>
    <submittedName>
        <fullName evidence="4">Uncharacterized protein</fullName>
    </submittedName>
</protein>
<feature type="region of interest" description="Disordered" evidence="2">
    <location>
        <begin position="266"/>
        <end position="291"/>
    </location>
</feature>
<feature type="coiled-coil region" evidence="1">
    <location>
        <begin position="336"/>
        <end position="363"/>
    </location>
</feature>
<name>A0A915CX97_9BILA</name>
<evidence type="ECO:0000313" key="4">
    <source>
        <dbReference type="WBParaSite" id="jg13139"/>
    </source>
</evidence>
<feature type="compositionally biased region" description="Acidic residues" evidence="2">
    <location>
        <begin position="273"/>
        <end position="287"/>
    </location>
</feature>
<evidence type="ECO:0000313" key="3">
    <source>
        <dbReference type="Proteomes" id="UP000887574"/>
    </source>
</evidence>
<organism evidence="3 4">
    <name type="scientific">Ditylenchus dipsaci</name>
    <dbReference type="NCBI Taxonomy" id="166011"/>
    <lineage>
        <taxon>Eukaryota</taxon>
        <taxon>Metazoa</taxon>
        <taxon>Ecdysozoa</taxon>
        <taxon>Nematoda</taxon>
        <taxon>Chromadorea</taxon>
        <taxon>Rhabditida</taxon>
        <taxon>Tylenchina</taxon>
        <taxon>Tylenchomorpha</taxon>
        <taxon>Sphaerularioidea</taxon>
        <taxon>Anguinidae</taxon>
        <taxon>Anguininae</taxon>
        <taxon>Ditylenchus</taxon>
    </lineage>
</organism>
<sequence length="396" mass="44870">MTGKRAEGWNLYASINRSGNLNGLKALDESTCSASSGYGSQDSSPESSVHSPDWQPPSSLSSSTVGDSSTSNILERDRTMDSRNQHMDKQKSGKYEDVNDEHIYHELECLNRLSLLLDDEQNNFNSELVSVAGSSYRLSYESTDQTHPHQDSQRNSSSPIYAVPYEAYRHVPAEIDLTISNNNYTGHYRHVKPIYRDLHLPSSKSTAQYNHGSNDLPVQQALQISSPFYSSHSPCPEGYRHDPIFASNHHSSAKNGLRTGIIVRAQPSLSDSSSEDEPEEEMMEEGEQSSTSCSSWTAMLISPRAQAQHRPCHFNAPPPPPLQQSMRARPNEFDFLAELDQQIVELQHQSDAVRHLVEQAKERHELRSKTRQLCMEHLKELRKMRWFMHNNFELCL</sequence>
<keyword evidence="3" id="KW-1185">Reference proteome</keyword>
<proteinExistence type="predicted"/>
<accession>A0A915CX97</accession>
<evidence type="ECO:0000256" key="1">
    <source>
        <dbReference type="SAM" id="Coils"/>
    </source>
</evidence>
<evidence type="ECO:0000256" key="2">
    <source>
        <dbReference type="SAM" id="MobiDB-lite"/>
    </source>
</evidence>
<dbReference type="WBParaSite" id="jg13139">
    <property type="protein sequence ID" value="jg13139"/>
    <property type="gene ID" value="jg13139"/>
</dbReference>
<dbReference type="AlphaFoldDB" id="A0A915CX97"/>